<dbReference type="EMBL" id="PKMF04000013">
    <property type="protein sequence ID" value="KAK7859397.1"/>
    <property type="molecule type" value="Genomic_DNA"/>
</dbReference>
<accession>A0AAW0M5X3</accession>
<evidence type="ECO:0000256" key="4">
    <source>
        <dbReference type="ARBA" id="ARBA00022692"/>
    </source>
</evidence>
<comment type="caution">
    <text evidence="10">The sequence shown here is derived from an EMBL/GenBank/DDBJ whole genome shotgun (WGS) entry which is preliminary data.</text>
</comment>
<dbReference type="AlphaFoldDB" id="A0AAW0M5X3"/>
<feature type="transmembrane region" description="Helical" evidence="8">
    <location>
        <begin position="16"/>
        <end position="37"/>
    </location>
</feature>
<evidence type="ECO:0000259" key="9">
    <source>
        <dbReference type="Pfam" id="PF01529"/>
    </source>
</evidence>
<keyword evidence="4 8" id="KW-0812">Transmembrane</keyword>
<organism evidence="10">
    <name type="scientific">Quercus suber</name>
    <name type="common">Cork oak</name>
    <dbReference type="NCBI Taxonomy" id="58331"/>
    <lineage>
        <taxon>Eukaryota</taxon>
        <taxon>Viridiplantae</taxon>
        <taxon>Streptophyta</taxon>
        <taxon>Embryophyta</taxon>
        <taxon>Tracheophyta</taxon>
        <taxon>Spermatophyta</taxon>
        <taxon>Magnoliopsida</taxon>
        <taxon>eudicotyledons</taxon>
        <taxon>Gunneridae</taxon>
        <taxon>Pentapetalae</taxon>
        <taxon>rosids</taxon>
        <taxon>fabids</taxon>
        <taxon>Fagales</taxon>
        <taxon>Fagaceae</taxon>
        <taxon>Quercus</taxon>
    </lineage>
</organism>
<dbReference type="GO" id="GO:0019706">
    <property type="term" value="F:protein-cysteine S-palmitoyltransferase activity"/>
    <property type="evidence" value="ECO:0007669"/>
    <property type="project" value="UniProtKB-EC"/>
</dbReference>
<feature type="transmembrane region" description="Helical" evidence="8">
    <location>
        <begin position="49"/>
        <end position="74"/>
    </location>
</feature>
<dbReference type="Pfam" id="PF01529">
    <property type="entry name" value="DHHC"/>
    <property type="match status" value="1"/>
</dbReference>
<reference evidence="10" key="2">
    <citation type="journal article" date="2018" name="Sci. Data">
        <title>The draft genome sequence of cork oak.</title>
        <authorList>
            <person name="Ramos A.M."/>
            <person name="Usie A."/>
            <person name="Barbosa P."/>
            <person name="Barros P.M."/>
            <person name="Capote T."/>
            <person name="Chaves I."/>
            <person name="Simoes F."/>
            <person name="Abreu I."/>
            <person name="Carrasquinho I."/>
            <person name="Faro C."/>
            <person name="Guimaraes J.B."/>
            <person name="Mendonca D."/>
            <person name="Nobrega F."/>
            <person name="Rodrigues L."/>
            <person name="Saibo N.J.M."/>
            <person name="Varela M.C."/>
            <person name="Egas C."/>
            <person name="Matos J."/>
            <person name="Miguel C.M."/>
            <person name="Oliveira M.M."/>
            <person name="Ricardo C.P."/>
            <person name="Goncalves S."/>
        </authorList>
    </citation>
    <scope>NUCLEOTIDE SEQUENCE [LARGE SCALE GENOMIC DNA]</scope>
    <source>
        <strain evidence="10">HL8</strain>
    </source>
</reference>
<keyword evidence="5 8" id="KW-1133">Transmembrane helix</keyword>
<reference evidence="10" key="3">
    <citation type="submission" date="2023-07" db="EMBL/GenBank/DDBJ databases">
        <title>An improved reference 1 genome and first organelle genomes of Quercus suber.</title>
        <authorList>
            <consortium name="Genosuber Consortium"/>
            <person name="Usie A."/>
            <person name="Serra O."/>
            <person name="Barros P."/>
        </authorList>
    </citation>
    <scope>NUCLEOTIDE SEQUENCE</scope>
    <source>
        <strain evidence="10">HL8</strain>
        <tissue evidence="10">Leaves</tissue>
    </source>
</reference>
<proteinExistence type="inferred from homology"/>
<evidence type="ECO:0000256" key="2">
    <source>
        <dbReference type="ARBA" id="ARBA00008574"/>
    </source>
</evidence>
<protein>
    <recommendedName>
        <fullName evidence="8">S-acyltransferase</fullName>
        <ecNumber evidence="8">2.3.1.225</ecNumber>
    </recommendedName>
    <alternativeName>
        <fullName evidence="8">Palmitoyltransferase</fullName>
    </alternativeName>
</protein>
<reference evidence="10" key="1">
    <citation type="submission" date="2017-12" db="EMBL/GenBank/DDBJ databases">
        <authorList>
            <person name="Barbosa P."/>
            <person name="Usie A."/>
            <person name="Ramos A.M."/>
        </authorList>
    </citation>
    <scope>NUCLEOTIDE SEQUENCE</scope>
    <source>
        <strain evidence="10">HL8</strain>
        <tissue evidence="10">Leaves</tissue>
    </source>
</reference>
<dbReference type="InterPro" id="IPR039859">
    <property type="entry name" value="PFA4/ZDH16/20/ERF2-like"/>
</dbReference>
<evidence type="ECO:0000256" key="6">
    <source>
        <dbReference type="ARBA" id="ARBA00023136"/>
    </source>
</evidence>
<dbReference type="EC" id="2.3.1.225" evidence="8"/>
<comment type="subcellular location">
    <subcellularLocation>
        <location evidence="1">Endomembrane system</location>
        <topology evidence="1">Multi-pass membrane protein</topology>
    </subcellularLocation>
</comment>
<dbReference type="GO" id="GO:0006612">
    <property type="term" value="P:protein targeting to membrane"/>
    <property type="evidence" value="ECO:0007669"/>
    <property type="project" value="TreeGrafter"/>
</dbReference>
<sequence>MIVSSFDSDLPGPSTAAFVIAVLLALTIIVDGCSSLVQNNCIGERNTGYFMAFLLWHFLLCIYGAVTIGLILAGRLKELRVIYILTAYYGVENSFLSLAPHVVQWLLASYNTQILLMVFLAIVSLLLAGFFSYHAKLCLTNTTTNEMLLQSYSLENPETHCSTFSLELQTFKWQEYISWQGKINEAKASAAALKASINGMSTEGKPPESKWRAFFRKSPLEDVQVVKNNIYDKGFFHNLHEIIFPPSMRSSFLQSKSKSG</sequence>
<evidence type="ECO:0000256" key="8">
    <source>
        <dbReference type="RuleBase" id="RU079119"/>
    </source>
</evidence>
<keyword evidence="3 8" id="KW-0808">Transferase</keyword>
<dbReference type="InterPro" id="IPR001594">
    <property type="entry name" value="Palmitoyltrfase_DHHC"/>
</dbReference>
<dbReference type="GO" id="GO:0005794">
    <property type="term" value="C:Golgi apparatus"/>
    <property type="evidence" value="ECO:0007669"/>
    <property type="project" value="TreeGrafter"/>
</dbReference>
<evidence type="ECO:0000313" key="10">
    <source>
        <dbReference type="EMBL" id="KAK7859397.1"/>
    </source>
</evidence>
<feature type="transmembrane region" description="Helical" evidence="8">
    <location>
        <begin position="114"/>
        <end position="133"/>
    </location>
</feature>
<dbReference type="PANTHER" id="PTHR22883:SF286">
    <property type="entry name" value="PROTEIN S-ACYLTRANSFERASE 17-RELATED"/>
    <property type="match status" value="1"/>
</dbReference>
<name>A0AAW0M5X3_QUESU</name>
<dbReference type="GO" id="GO:0005783">
    <property type="term" value="C:endoplasmic reticulum"/>
    <property type="evidence" value="ECO:0007669"/>
    <property type="project" value="TreeGrafter"/>
</dbReference>
<evidence type="ECO:0000256" key="5">
    <source>
        <dbReference type="ARBA" id="ARBA00022989"/>
    </source>
</evidence>
<comment type="domain">
    <text evidence="8">The DHHC domain is required for palmitoyltransferase activity.</text>
</comment>
<evidence type="ECO:0000256" key="3">
    <source>
        <dbReference type="ARBA" id="ARBA00022679"/>
    </source>
</evidence>
<dbReference type="PANTHER" id="PTHR22883">
    <property type="entry name" value="ZINC FINGER DHHC DOMAIN CONTAINING PROTEIN"/>
    <property type="match status" value="1"/>
</dbReference>
<evidence type="ECO:0000256" key="7">
    <source>
        <dbReference type="ARBA" id="ARBA00023315"/>
    </source>
</evidence>
<keyword evidence="6 8" id="KW-0472">Membrane</keyword>
<comment type="catalytic activity">
    <reaction evidence="8">
        <text>L-cysteinyl-[protein] + hexadecanoyl-CoA = S-hexadecanoyl-L-cysteinyl-[protein] + CoA</text>
        <dbReference type="Rhea" id="RHEA:36683"/>
        <dbReference type="Rhea" id="RHEA-COMP:10131"/>
        <dbReference type="Rhea" id="RHEA-COMP:11032"/>
        <dbReference type="ChEBI" id="CHEBI:29950"/>
        <dbReference type="ChEBI" id="CHEBI:57287"/>
        <dbReference type="ChEBI" id="CHEBI:57379"/>
        <dbReference type="ChEBI" id="CHEBI:74151"/>
        <dbReference type="EC" id="2.3.1.225"/>
    </reaction>
</comment>
<gene>
    <name evidence="10" type="primary">PAT17_0</name>
    <name evidence="10" type="ORF">CFP56_006906</name>
</gene>
<feature type="domain" description="Palmitoyltransferase DHHC" evidence="9">
    <location>
        <begin position="38"/>
        <end position="148"/>
    </location>
</feature>
<comment type="similarity">
    <text evidence="2 8">Belongs to the DHHC palmitoyltransferase family.</text>
</comment>
<evidence type="ECO:0000256" key="1">
    <source>
        <dbReference type="ARBA" id="ARBA00004127"/>
    </source>
</evidence>
<keyword evidence="7 8" id="KW-0012">Acyltransferase</keyword>